<evidence type="ECO:0000313" key="2">
    <source>
        <dbReference type="EMBL" id="KPM40392.1"/>
    </source>
</evidence>
<proteinExistence type="predicted"/>
<dbReference type="InterPro" id="IPR037473">
    <property type="entry name" value="Lcp-like"/>
</dbReference>
<keyword evidence="3" id="KW-1185">Reference proteome</keyword>
<sequence length="489" mass="54648">MVLSSTATVNDARTIWGHKFHWTANHKTESEISHLLYSYDKLATDALDRLDVLSPPKSKSWKCPHGSGEGQRDLYALVHEHAATDELLGQLRDEISTVPDWVDWEQIERGQRIVYQFSGQILLGLLYKSLMGGMGAWRVVETLSRTGGFGVKVTRRRLLETLQHFMEVTENLDAIKPGGKGFISSVRVRLLHASVRRHLMQLEREKPGYFDVDKWGVPINDLHCMGTISVYSVAIVYMALPRQGIYLTERQTADYFALWRWVGYLLGTPVDWMATPAEAKVMMESIMTSEMNPSHHSRILANNILTAEACIPPLYAPRELLVAQAYQLNGDHLAGALGIEKPRWRFRILVWVQCLVLMLMSYSYPWMPASVQQDRDRQDRRRHWRADHIPVPVPPAHRDADAVGLAAGPCLWGVCYANKGDEAAAHGSAGHRSDGGSGGDDVLCISERIVLDCATLTPFIHHCPTSGAAEPGLKGGGSQSKRIKWLSLG</sequence>
<feature type="domain" description="ER-bound oxygenase mpaB/mpaB'/Rubber oxygenase catalytic" evidence="1">
    <location>
        <begin position="139"/>
        <end position="352"/>
    </location>
</feature>
<reference evidence="2 3" key="1">
    <citation type="submission" date="2015-09" db="EMBL/GenBank/DDBJ databases">
        <title>Draft genome of a European isolate of the apple canker pathogen Neonectria ditissima.</title>
        <authorList>
            <person name="Gomez-Cortecero A."/>
            <person name="Harrison R.J."/>
            <person name="Armitage A.D."/>
        </authorList>
    </citation>
    <scope>NUCLEOTIDE SEQUENCE [LARGE SCALE GENOMIC DNA]</scope>
    <source>
        <strain evidence="2 3">R09/05</strain>
    </source>
</reference>
<comment type="caution">
    <text evidence="2">The sequence shown here is derived from an EMBL/GenBank/DDBJ whole genome shotgun (WGS) entry which is preliminary data.</text>
</comment>
<organism evidence="2 3">
    <name type="scientific">Neonectria ditissima</name>
    <dbReference type="NCBI Taxonomy" id="78410"/>
    <lineage>
        <taxon>Eukaryota</taxon>
        <taxon>Fungi</taxon>
        <taxon>Dikarya</taxon>
        <taxon>Ascomycota</taxon>
        <taxon>Pezizomycotina</taxon>
        <taxon>Sordariomycetes</taxon>
        <taxon>Hypocreomycetidae</taxon>
        <taxon>Hypocreales</taxon>
        <taxon>Nectriaceae</taxon>
        <taxon>Neonectria</taxon>
    </lineage>
</organism>
<dbReference type="PANTHER" id="PTHR37539:SF1">
    <property type="entry name" value="ER-BOUND OXYGENASE MPAB_MPAB'_RUBBER OXYGENASE CATALYTIC DOMAIN-CONTAINING PROTEIN"/>
    <property type="match status" value="1"/>
</dbReference>
<dbReference type="OrthoDB" id="6361347at2759"/>
<dbReference type="InterPro" id="IPR018713">
    <property type="entry name" value="MPAB/Lcp_cat_dom"/>
</dbReference>
<dbReference type="GO" id="GO:0016491">
    <property type="term" value="F:oxidoreductase activity"/>
    <property type="evidence" value="ECO:0007669"/>
    <property type="project" value="InterPro"/>
</dbReference>
<name>A0A0P7BCY8_9HYPO</name>
<evidence type="ECO:0000313" key="3">
    <source>
        <dbReference type="Proteomes" id="UP000050424"/>
    </source>
</evidence>
<dbReference type="EMBL" id="LKCW01000085">
    <property type="protein sequence ID" value="KPM40392.1"/>
    <property type="molecule type" value="Genomic_DNA"/>
</dbReference>
<evidence type="ECO:0000259" key="1">
    <source>
        <dbReference type="Pfam" id="PF09995"/>
    </source>
</evidence>
<dbReference type="PANTHER" id="PTHR37539">
    <property type="entry name" value="SECRETED PROTEIN-RELATED"/>
    <property type="match status" value="1"/>
</dbReference>
<dbReference type="Proteomes" id="UP000050424">
    <property type="component" value="Unassembled WGS sequence"/>
</dbReference>
<dbReference type="Pfam" id="PF09995">
    <property type="entry name" value="MPAB_Lcp_cat"/>
    <property type="match status" value="1"/>
</dbReference>
<dbReference type="AlphaFoldDB" id="A0A0P7BCY8"/>
<gene>
    <name evidence="2" type="ORF">AK830_g6189</name>
</gene>
<accession>A0A0P7BCY8</accession>
<protein>
    <recommendedName>
        <fullName evidence="1">ER-bound oxygenase mpaB/mpaB'/Rubber oxygenase catalytic domain-containing protein</fullName>
    </recommendedName>
</protein>
<dbReference type="STRING" id="78410.A0A0P7BCY8"/>